<protein>
    <submittedName>
        <fullName evidence="2">Uncharacterized protein</fullName>
    </submittedName>
</protein>
<feature type="compositionally biased region" description="Basic and acidic residues" evidence="1">
    <location>
        <begin position="139"/>
        <end position="150"/>
    </location>
</feature>
<feature type="compositionally biased region" description="Basic and acidic residues" evidence="1">
    <location>
        <begin position="159"/>
        <end position="196"/>
    </location>
</feature>
<accession>A0A7U2I024</accession>
<dbReference type="EMBL" id="CP069026">
    <property type="protein sequence ID" value="QRC94392.1"/>
    <property type="molecule type" value="Genomic_DNA"/>
</dbReference>
<feature type="compositionally biased region" description="Acidic residues" evidence="1">
    <location>
        <begin position="129"/>
        <end position="138"/>
    </location>
</feature>
<gene>
    <name evidence="2" type="ORF">JI435_305460</name>
</gene>
<dbReference type="AlphaFoldDB" id="A0A7U2I024"/>
<feature type="region of interest" description="Disordered" evidence="1">
    <location>
        <begin position="36"/>
        <end position="352"/>
    </location>
</feature>
<evidence type="ECO:0000256" key="1">
    <source>
        <dbReference type="SAM" id="MobiDB-lite"/>
    </source>
</evidence>
<feature type="region of interest" description="Disordered" evidence="1">
    <location>
        <begin position="376"/>
        <end position="440"/>
    </location>
</feature>
<feature type="compositionally biased region" description="Low complexity" evidence="1">
    <location>
        <begin position="204"/>
        <end position="215"/>
    </location>
</feature>
<dbReference type="Proteomes" id="UP000663193">
    <property type="component" value="Chromosome 4"/>
</dbReference>
<dbReference type="OrthoDB" id="5296at2759"/>
<keyword evidence="3" id="KW-1185">Reference proteome</keyword>
<feature type="compositionally biased region" description="Low complexity" evidence="1">
    <location>
        <begin position="261"/>
        <end position="270"/>
    </location>
</feature>
<evidence type="ECO:0000313" key="3">
    <source>
        <dbReference type="Proteomes" id="UP000663193"/>
    </source>
</evidence>
<name>A0A7U2I024_PHANO</name>
<dbReference type="VEuPathDB" id="FungiDB:JI435_305460"/>
<evidence type="ECO:0000313" key="2">
    <source>
        <dbReference type="EMBL" id="QRC94392.1"/>
    </source>
</evidence>
<reference evidence="3" key="1">
    <citation type="journal article" date="2021" name="BMC Genomics">
        <title>Chromosome-level genome assembly and manually-curated proteome of model necrotroph Parastagonospora nodorum Sn15 reveals a genome-wide trove of candidate effector homologs, and redundancy of virulence-related functions within an accessory chromosome.</title>
        <authorList>
            <person name="Bertazzoni S."/>
            <person name="Jones D.A.B."/>
            <person name="Phan H.T."/>
            <person name="Tan K.-C."/>
            <person name="Hane J.K."/>
        </authorList>
    </citation>
    <scope>NUCLEOTIDE SEQUENCE [LARGE SCALE GENOMIC DNA]</scope>
    <source>
        <strain evidence="3">SN15 / ATCC MYA-4574 / FGSC 10173)</strain>
    </source>
</reference>
<feature type="compositionally biased region" description="Polar residues" evidence="1">
    <location>
        <begin position="271"/>
        <end position="286"/>
    </location>
</feature>
<sequence>MEDPDDRRYVLVSDPSIITPTDHRRRSFAERGNMAHIKTDVADPPMFTERVSTPYAYTKPQRESIAPSRADFPSPDTLTPISARTPRTIPGHESRHSQRDQNARPPRPSSSYGRQDSYPRPSPTARDDVFDDSDMDADDTTHLRTTERKPARYSFVKSDLQKDDLRTDLRDNHSRPPSRRCDHQERAPPALRKDESSGSSRDASYAQSPRSSSSSLNNGTRKSRPAPVDTGYYSSSRAPSRPSSPLQRAPSPKLPSRVRDSPSVSRPSSRGNTRPTSPMSFSTTLRPPSPGRVPITDADWHSTYPPPAVSDRSRPPSRMTRYDSMPDPTPRIDVQSPSPARHHTAGPALPYPVDDRPLGVFMPSEAQYQFDHSSIASPRQTMPDSPRMISSPVHESPRYRDEMVYRPKTSIPVPEDSTHARRARSSSARSQAPVDERRERSTRLLAKYSMDRPLPSCPRSTPTTNYDDWYSLLGQRNFDVCPSCYEGVFADTPFAVDFAQTRRGERPTERFCDFSSSWTRLAWLLTIEQRRSSLELLHALADIAGVERPCPDDVELRSDRFAWYGIPDQRDGVHVANFTICSADKRMIEALLPTMRGYFTRLPSSYTSSTAPKYMCNLRTSSRRFPKYLDLLVELDREAQDLGQRPNISRFIQLARENAFKDECAKDKAFFRKPWIFIPSLPEFTVCEECYDELIWPACQSKITATTIPRLFNKTMQLVPNEDPEAGSSCCLYSSRMRRVFDISVKEADFAYLKRKALERKKAEVKLARERKGLMNWMLSLDRGSSQWERAKSEIKALDREWATWE</sequence>
<feature type="compositionally biased region" description="Basic and acidic residues" evidence="1">
    <location>
        <begin position="90"/>
        <end position="102"/>
    </location>
</feature>
<organism evidence="2 3">
    <name type="scientific">Phaeosphaeria nodorum (strain SN15 / ATCC MYA-4574 / FGSC 10173)</name>
    <name type="common">Glume blotch fungus</name>
    <name type="synonym">Parastagonospora nodorum</name>
    <dbReference type="NCBI Taxonomy" id="321614"/>
    <lineage>
        <taxon>Eukaryota</taxon>
        <taxon>Fungi</taxon>
        <taxon>Dikarya</taxon>
        <taxon>Ascomycota</taxon>
        <taxon>Pezizomycotina</taxon>
        <taxon>Dothideomycetes</taxon>
        <taxon>Pleosporomycetidae</taxon>
        <taxon>Pleosporales</taxon>
        <taxon>Pleosporineae</taxon>
        <taxon>Phaeosphaeriaceae</taxon>
        <taxon>Parastagonospora</taxon>
    </lineage>
</organism>
<feature type="compositionally biased region" description="Low complexity" evidence="1">
    <location>
        <begin position="234"/>
        <end position="251"/>
    </location>
</feature>
<proteinExistence type="predicted"/>
<feature type="compositionally biased region" description="Basic and acidic residues" evidence="1">
    <location>
        <begin position="395"/>
        <end position="405"/>
    </location>
</feature>